<evidence type="ECO:0000256" key="4">
    <source>
        <dbReference type="ARBA" id="ARBA00022692"/>
    </source>
</evidence>
<evidence type="ECO:0000256" key="3">
    <source>
        <dbReference type="ARBA" id="ARBA00022475"/>
    </source>
</evidence>
<evidence type="ECO:0000256" key="7">
    <source>
        <dbReference type="ARBA" id="ARBA00023010"/>
    </source>
</evidence>
<proteinExistence type="inferred from homology"/>
<evidence type="ECO:0000256" key="1">
    <source>
        <dbReference type="ARBA" id="ARBA00004370"/>
    </source>
</evidence>
<dbReference type="InterPro" id="IPR001901">
    <property type="entry name" value="Translocase_SecE/Sec61-g"/>
</dbReference>
<dbReference type="GO" id="GO:0005886">
    <property type="term" value="C:plasma membrane"/>
    <property type="evidence" value="ECO:0007669"/>
    <property type="project" value="UniProtKB-SubCell"/>
</dbReference>
<comment type="subunit">
    <text evidence="9">Component of the Sec protein translocase complex. Heterotrimer consisting of SecY, SecE and SecG subunits. The heterotrimers can form oligomers, although 1 heterotrimer is thought to be able to translocate proteins. Interacts with the ribosome. Interacts with SecDF, and other proteins may be involved. Interacts with SecA.</text>
</comment>
<feature type="transmembrane region" description="Helical" evidence="9">
    <location>
        <begin position="31"/>
        <end position="52"/>
    </location>
</feature>
<dbReference type="GO" id="GO:0009306">
    <property type="term" value="P:protein secretion"/>
    <property type="evidence" value="ECO:0007669"/>
    <property type="project" value="UniProtKB-UniRule"/>
</dbReference>
<dbReference type="Proteomes" id="UP000184233">
    <property type="component" value="Unassembled WGS sequence"/>
</dbReference>
<comment type="function">
    <text evidence="9">Essential subunit of the Sec protein translocation channel SecYEG. Clamps together the 2 halves of SecY. May contact the channel plug during translocation.</text>
</comment>
<evidence type="ECO:0000256" key="8">
    <source>
        <dbReference type="ARBA" id="ARBA00023136"/>
    </source>
</evidence>
<accession>A0A1M3KW22</accession>
<dbReference type="EMBL" id="MKVH01000024">
    <property type="protein sequence ID" value="OJX56661.1"/>
    <property type="molecule type" value="Genomic_DNA"/>
</dbReference>
<protein>
    <recommendedName>
        <fullName evidence="9">Protein translocase subunit SecE</fullName>
    </recommendedName>
</protein>
<dbReference type="InterPro" id="IPR038379">
    <property type="entry name" value="SecE_sf"/>
</dbReference>
<evidence type="ECO:0000256" key="5">
    <source>
        <dbReference type="ARBA" id="ARBA00022927"/>
    </source>
</evidence>
<dbReference type="InterPro" id="IPR005807">
    <property type="entry name" value="SecE_bac"/>
</dbReference>
<dbReference type="GO" id="GO:0065002">
    <property type="term" value="P:intracellular protein transmembrane transport"/>
    <property type="evidence" value="ECO:0007669"/>
    <property type="project" value="UniProtKB-UniRule"/>
</dbReference>
<keyword evidence="6 9" id="KW-1133">Transmembrane helix</keyword>
<dbReference type="GO" id="GO:0043952">
    <property type="term" value="P:protein transport by the Sec complex"/>
    <property type="evidence" value="ECO:0007669"/>
    <property type="project" value="UniProtKB-UniRule"/>
</dbReference>
<comment type="subcellular location">
    <subcellularLocation>
        <location evidence="9">Cell membrane</location>
        <topology evidence="9">Single-pass membrane protein</topology>
    </subcellularLocation>
    <subcellularLocation>
        <location evidence="1">Membrane</location>
    </subcellularLocation>
</comment>
<dbReference type="NCBIfam" id="TIGR00964">
    <property type="entry name" value="secE_bact"/>
    <property type="match status" value="1"/>
</dbReference>
<gene>
    <name evidence="9" type="primary">secE</name>
    <name evidence="10" type="ORF">BGO89_08950</name>
</gene>
<keyword evidence="5 9" id="KW-0653">Protein transport</keyword>
<evidence type="ECO:0000313" key="10">
    <source>
        <dbReference type="EMBL" id="OJX56661.1"/>
    </source>
</evidence>
<comment type="caution">
    <text evidence="10">The sequence shown here is derived from an EMBL/GenBank/DDBJ whole genome shotgun (WGS) entry which is preliminary data.</text>
</comment>
<dbReference type="HAMAP" id="MF_00422">
    <property type="entry name" value="SecE"/>
    <property type="match status" value="1"/>
</dbReference>
<evidence type="ECO:0000256" key="2">
    <source>
        <dbReference type="ARBA" id="ARBA00022448"/>
    </source>
</evidence>
<keyword evidence="2 9" id="KW-0813">Transport</keyword>
<dbReference type="PANTHER" id="PTHR33910:SF1">
    <property type="entry name" value="PROTEIN TRANSLOCASE SUBUNIT SECE"/>
    <property type="match status" value="1"/>
</dbReference>
<keyword evidence="8 9" id="KW-0472">Membrane</keyword>
<dbReference type="STRING" id="1895771.BGO89_08950"/>
<name>A0A1M3KW22_9BACT</name>
<evidence type="ECO:0000256" key="9">
    <source>
        <dbReference type="HAMAP-Rule" id="MF_00422"/>
    </source>
</evidence>
<organism evidence="10 11">
    <name type="scientific">Candidatus Kapaibacterium thiocyanatum</name>
    <dbReference type="NCBI Taxonomy" id="1895771"/>
    <lineage>
        <taxon>Bacteria</taxon>
        <taxon>Pseudomonadati</taxon>
        <taxon>Candidatus Kapaibacteriota</taxon>
        <taxon>Candidatus Kapaibacteriia</taxon>
        <taxon>Candidatus Kapaibacteriales</taxon>
        <taxon>Candidatus Kapaibacteriaceae</taxon>
        <taxon>Candidatus Kapaibacterium</taxon>
    </lineage>
</organism>
<comment type="similarity">
    <text evidence="9">Belongs to the SecE/SEC61-gamma family.</text>
</comment>
<reference evidence="10 11" key="1">
    <citation type="submission" date="2016-09" db="EMBL/GenBank/DDBJ databases">
        <title>Genome-resolved meta-omics ties microbial dynamics to process performance in biotechnology for thiocyanate degradation.</title>
        <authorList>
            <person name="Kantor R.S."/>
            <person name="Huddy R.J."/>
            <person name="Iyer R."/>
            <person name="Thomas B.C."/>
            <person name="Brown C.T."/>
            <person name="Anantharaman K."/>
            <person name="Tringe S."/>
            <person name="Hettich R.L."/>
            <person name="Harrison S.T."/>
            <person name="Banfield J.F."/>
        </authorList>
    </citation>
    <scope>NUCLEOTIDE SEQUENCE [LARGE SCALE GENOMIC DNA]</scope>
    <source>
        <strain evidence="10">59-99</strain>
    </source>
</reference>
<dbReference type="GO" id="GO:0008320">
    <property type="term" value="F:protein transmembrane transporter activity"/>
    <property type="evidence" value="ECO:0007669"/>
    <property type="project" value="UniProtKB-UniRule"/>
</dbReference>
<dbReference type="GO" id="GO:0006605">
    <property type="term" value="P:protein targeting"/>
    <property type="evidence" value="ECO:0007669"/>
    <property type="project" value="UniProtKB-UniRule"/>
</dbReference>
<dbReference type="AlphaFoldDB" id="A0A1M3KW22"/>
<sequence>MFAQTKAFFNDVSKEMKKVSWPTREQLRESTVVVIVTCLVLTAIVALIDLGMTQLMKLVY</sequence>
<keyword evidence="4 9" id="KW-0812">Transmembrane</keyword>
<keyword evidence="7 9" id="KW-0811">Translocation</keyword>
<dbReference type="Gene3D" id="1.20.5.1030">
    <property type="entry name" value="Preprotein translocase secy subunit"/>
    <property type="match status" value="1"/>
</dbReference>
<evidence type="ECO:0000256" key="6">
    <source>
        <dbReference type="ARBA" id="ARBA00022989"/>
    </source>
</evidence>
<dbReference type="PANTHER" id="PTHR33910">
    <property type="entry name" value="PROTEIN TRANSLOCASE SUBUNIT SECE"/>
    <property type="match status" value="1"/>
</dbReference>
<dbReference type="Pfam" id="PF00584">
    <property type="entry name" value="SecE"/>
    <property type="match status" value="1"/>
</dbReference>
<keyword evidence="3 9" id="KW-1003">Cell membrane</keyword>
<dbReference type="PROSITE" id="PS01067">
    <property type="entry name" value="SECE_SEC61G"/>
    <property type="match status" value="1"/>
</dbReference>
<evidence type="ECO:0000313" key="11">
    <source>
        <dbReference type="Proteomes" id="UP000184233"/>
    </source>
</evidence>